<accession>A0ABU3V3M4</accession>
<sequence length="70" mass="7500">MNAEQEIRAAALQAAAALYGQMSSGTAATEEDPAIMRSAAVNVQILARQFADYIKGTEDLHRRGTATYRG</sequence>
<evidence type="ECO:0000313" key="1">
    <source>
        <dbReference type="EMBL" id="MDU9000770.1"/>
    </source>
</evidence>
<protein>
    <submittedName>
        <fullName evidence="1">Uncharacterized protein</fullName>
    </submittedName>
</protein>
<dbReference type="RefSeq" id="WP_143606365.1">
    <property type="nucleotide sequence ID" value="NZ_CP107955.1"/>
</dbReference>
<reference evidence="1 2" key="1">
    <citation type="submission" date="2023-02" db="EMBL/GenBank/DDBJ databases">
        <authorList>
            <person name="Maleckis M."/>
        </authorList>
    </citation>
    <scope>NUCLEOTIDE SEQUENCE [LARGE SCALE GENOMIC DNA]</scope>
    <source>
        <strain evidence="1 2">P8-A2</strain>
    </source>
</reference>
<dbReference type="EMBL" id="JARAKF010000002">
    <property type="protein sequence ID" value="MDU9000770.1"/>
    <property type="molecule type" value="Genomic_DNA"/>
</dbReference>
<gene>
    <name evidence="1" type="ORF">PU648_52480</name>
</gene>
<organism evidence="1 2">
    <name type="scientific">Streptomyces mirabilis</name>
    <dbReference type="NCBI Taxonomy" id="68239"/>
    <lineage>
        <taxon>Bacteria</taxon>
        <taxon>Bacillati</taxon>
        <taxon>Actinomycetota</taxon>
        <taxon>Actinomycetes</taxon>
        <taxon>Kitasatosporales</taxon>
        <taxon>Streptomycetaceae</taxon>
        <taxon>Streptomyces</taxon>
    </lineage>
</organism>
<dbReference type="Proteomes" id="UP001257627">
    <property type="component" value="Unassembled WGS sequence"/>
</dbReference>
<proteinExistence type="predicted"/>
<comment type="caution">
    <text evidence="1">The sequence shown here is derived from an EMBL/GenBank/DDBJ whole genome shotgun (WGS) entry which is preliminary data.</text>
</comment>
<keyword evidence="2" id="KW-1185">Reference proteome</keyword>
<name>A0ABU3V3M4_9ACTN</name>
<evidence type="ECO:0000313" key="2">
    <source>
        <dbReference type="Proteomes" id="UP001257627"/>
    </source>
</evidence>